<reference evidence="6" key="1">
    <citation type="journal article" date="2011" name="Genome Biol.">
        <title>The draft genome of the carcinogenic human liver fluke Clonorchis sinensis.</title>
        <authorList>
            <person name="Wang X."/>
            <person name="Chen W."/>
            <person name="Huang Y."/>
            <person name="Sun J."/>
            <person name="Men J."/>
            <person name="Liu H."/>
            <person name="Luo F."/>
            <person name="Guo L."/>
            <person name="Lv X."/>
            <person name="Deng C."/>
            <person name="Zhou C."/>
            <person name="Fan Y."/>
            <person name="Li X."/>
            <person name="Huang L."/>
            <person name="Hu Y."/>
            <person name="Liang C."/>
            <person name="Hu X."/>
            <person name="Xu J."/>
            <person name="Yu X."/>
        </authorList>
    </citation>
    <scope>NUCLEOTIDE SEQUENCE [LARGE SCALE GENOMIC DNA]</scope>
    <source>
        <strain evidence="6">Henan</strain>
    </source>
</reference>
<gene>
    <name evidence="6" type="ORF">CLF_103720</name>
</gene>
<dbReference type="InterPro" id="IPR036505">
    <property type="entry name" value="Amidase/PGRP_sf"/>
</dbReference>
<evidence type="ECO:0000256" key="2">
    <source>
        <dbReference type="SAM" id="Phobius"/>
    </source>
</evidence>
<evidence type="ECO:0000313" key="7">
    <source>
        <dbReference type="Proteomes" id="UP000008909"/>
    </source>
</evidence>
<dbReference type="EMBL" id="DF143900">
    <property type="protein sequence ID" value="GAA54540.1"/>
    <property type="molecule type" value="Genomic_DNA"/>
</dbReference>
<keyword evidence="2" id="KW-0472">Membrane</keyword>
<dbReference type="SMART" id="SM00701">
    <property type="entry name" value="PGRP"/>
    <property type="match status" value="1"/>
</dbReference>
<dbReference type="GO" id="GO:0009253">
    <property type="term" value="P:peptidoglycan catabolic process"/>
    <property type="evidence" value="ECO:0007669"/>
    <property type="project" value="InterPro"/>
</dbReference>
<dbReference type="CDD" id="cd06583">
    <property type="entry name" value="PGRP"/>
    <property type="match status" value="1"/>
</dbReference>
<keyword evidence="3" id="KW-0732">Signal</keyword>
<dbReference type="GO" id="GO:0008270">
    <property type="term" value="F:zinc ion binding"/>
    <property type="evidence" value="ECO:0007669"/>
    <property type="project" value="InterPro"/>
</dbReference>
<dbReference type="SMART" id="SM00644">
    <property type="entry name" value="Ami_2"/>
    <property type="match status" value="1"/>
</dbReference>
<sequence length="1184" mass="134708">MKCLAMSLILTAALIAISSTSGSSSANNQSKPLVVVNDRPEGRCVGRFNPILAILKKGSKVLESIPDLPEPLPACRMACLLHYACWGFVPKTGENQTNVCELYPKGAIEESPSGQIAYQWQCNEISPTCTSIDKSRCTGYWIRETKLSLTIEILQKWNVTHSQTPEAGQAQMNQCPPIMQTGVGPFECRGLCQENRHCTTAIHFDSSGPSAVVFPNGCILQDVNLPYPEYKDEQSVDLPPSPLPDLSRKLRETLRAMPVSWFNTYPPFYVSWVCCKKWWTQVDFQGYEHNEELRWCTPQQRMTNGPMAKNRNKAVHLEPDSLASWMYKCAWRGIWRLSEDASSKVFPQLNSYLNSVVPRESLVNETKVVTVAQFYSQDPLNCPEECISNPCCLRPIYVVNRWMCILFGATDGPSVCTKQYRGRYEWGDLVPLDSLQLPNHTVLVWNYSCCQLPSRNVTPNEFQNTSLENRSRSTPLDLYTPCQCSSENEEATVFLQTKDELKCDRSHLRGIAPIPLMKNVYPPSAFLLDRTRDIVSRMNEAMPLQSETSIRLKKYYQKGKDIGWMWLPVVTPFYIGMLLWGGPKNHMHNCSVLNCRVHVDYDFDLSEGSIGIQSSPGTNRMSLAHKEDSIEIVNPNQWYQPTCTKQNEYDRFNLTTPIPFVVLHDIAPGYSYAYAPRGRCFTRTTCEHILRSIALYYISIGDLGTPFNYIISGDGTIYQGRGAEFVGAHTRGFNDVSFGIVFIGWYPFSVPSSKAIQAFWRLIKWLQTTGRLSKKFYLYGHRDLRLGESPGLALSRLLHTWPGTAERYEYDKANELCRKPSGIAETTLEYLILGLVAGLLATFVIVFLNLHHKRKQNIVMHTEDCQRLSEVCRRLETLHVLYINGKKLGSNKLTKLSCNSCVHDTDKQYVLSNSQSYGSFGTVRSTNLSDCSESFVYEQAGKKRELDINFQRSHDRLFGRPLYVIDPLQWPEEYCIPVKASLIFVIARDLQRPDLSKQMDQLAIFCRTWREILAKHNILPQLFSASLRALVEQLGLSRAAPSVYLTLLIKLPSYVLLAYSQTTMEKDSEFFTTVLSDTSAVTTLHSAPTRCFIDSRNLCKKCELCRPLAPFRLNSAHKPSTHDFVQIEEWASFNQKQRVYTKLLEPYEGAVAEFHDYRAVRHSERLTETRRKPCATYLSLSGET</sequence>
<keyword evidence="7" id="KW-1185">Reference proteome</keyword>
<evidence type="ECO:0000259" key="5">
    <source>
        <dbReference type="SMART" id="SM00701"/>
    </source>
</evidence>
<dbReference type="InterPro" id="IPR006619">
    <property type="entry name" value="PGRP_domain_met/bac"/>
</dbReference>
<keyword evidence="2" id="KW-1133">Transmembrane helix</keyword>
<dbReference type="AlphaFoldDB" id="G7YNK9"/>
<dbReference type="InterPro" id="IPR002502">
    <property type="entry name" value="Amidase_domain"/>
</dbReference>
<feature type="signal peptide" evidence="3">
    <location>
        <begin position="1"/>
        <end position="22"/>
    </location>
</feature>
<dbReference type="Gene3D" id="3.40.80.10">
    <property type="entry name" value="Peptidoglycan recognition protein-like"/>
    <property type="match status" value="1"/>
</dbReference>
<evidence type="ECO:0000313" key="6">
    <source>
        <dbReference type="EMBL" id="GAA54540.1"/>
    </source>
</evidence>
<dbReference type="Proteomes" id="UP000008909">
    <property type="component" value="Unassembled WGS sequence"/>
</dbReference>
<keyword evidence="2" id="KW-0812">Transmembrane</keyword>
<evidence type="ECO:0000259" key="4">
    <source>
        <dbReference type="SMART" id="SM00644"/>
    </source>
</evidence>
<dbReference type="Pfam" id="PF01510">
    <property type="entry name" value="Amidase_2"/>
    <property type="match status" value="1"/>
</dbReference>
<dbReference type="InterPro" id="IPR015510">
    <property type="entry name" value="PGRP"/>
</dbReference>
<feature type="chain" id="PRO_5003506507" evidence="3">
    <location>
        <begin position="23"/>
        <end position="1184"/>
    </location>
</feature>
<evidence type="ECO:0000256" key="1">
    <source>
        <dbReference type="ARBA" id="ARBA00007553"/>
    </source>
</evidence>
<feature type="domain" description="N-acetylmuramoyl-L-alanine amidase" evidence="4">
    <location>
        <begin position="647"/>
        <end position="791"/>
    </location>
</feature>
<evidence type="ECO:0000256" key="3">
    <source>
        <dbReference type="SAM" id="SignalP"/>
    </source>
</evidence>
<protein>
    <submittedName>
        <fullName evidence="6">N-acetylmuramoyl-L-alanine amidase</fullName>
    </submittedName>
</protein>
<organism evidence="6 7">
    <name type="scientific">Clonorchis sinensis</name>
    <name type="common">Chinese liver fluke</name>
    <dbReference type="NCBI Taxonomy" id="79923"/>
    <lineage>
        <taxon>Eukaryota</taxon>
        <taxon>Metazoa</taxon>
        <taxon>Spiralia</taxon>
        <taxon>Lophotrochozoa</taxon>
        <taxon>Platyhelminthes</taxon>
        <taxon>Trematoda</taxon>
        <taxon>Digenea</taxon>
        <taxon>Opisthorchiida</taxon>
        <taxon>Opisthorchiata</taxon>
        <taxon>Opisthorchiidae</taxon>
        <taxon>Clonorchis</taxon>
    </lineage>
</organism>
<dbReference type="GO" id="GO:0008745">
    <property type="term" value="F:N-acetylmuramoyl-L-alanine amidase activity"/>
    <property type="evidence" value="ECO:0007669"/>
    <property type="project" value="InterPro"/>
</dbReference>
<name>G7YNK9_CLOSI</name>
<comment type="similarity">
    <text evidence="1">Belongs to the N-acetylmuramoyl-L-alanine amidase 2 family.</text>
</comment>
<dbReference type="PANTHER" id="PTHR11022">
    <property type="entry name" value="PEPTIDOGLYCAN RECOGNITION PROTEIN"/>
    <property type="match status" value="1"/>
</dbReference>
<feature type="domain" description="Peptidoglycan recognition protein family" evidence="5">
    <location>
        <begin position="641"/>
        <end position="785"/>
    </location>
</feature>
<proteinExistence type="inferred from homology"/>
<dbReference type="SUPFAM" id="SSF55846">
    <property type="entry name" value="N-acetylmuramoyl-L-alanine amidase-like"/>
    <property type="match status" value="1"/>
</dbReference>
<accession>G7YNK9</accession>
<reference key="2">
    <citation type="submission" date="2011-10" db="EMBL/GenBank/DDBJ databases">
        <title>The genome and transcriptome sequence of Clonorchis sinensis provide insights into the carcinogenic liver fluke.</title>
        <authorList>
            <person name="Wang X."/>
            <person name="Huang Y."/>
            <person name="Chen W."/>
            <person name="Liu H."/>
            <person name="Guo L."/>
            <person name="Chen Y."/>
            <person name="Luo F."/>
            <person name="Zhou W."/>
            <person name="Sun J."/>
            <person name="Mao Q."/>
            <person name="Liang P."/>
            <person name="Zhou C."/>
            <person name="Tian Y."/>
            <person name="Men J."/>
            <person name="Lv X."/>
            <person name="Huang L."/>
            <person name="Zhou J."/>
            <person name="Hu Y."/>
            <person name="Li R."/>
            <person name="Zhang F."/>
            <person name="Lei H."/>
            <person name="Li X."/>
            <person name="Hu X."/>
            <person name="Liang C."/>
            <person name="Xu J."/>
            <person name="Wu Z."/>
            <person name="Yu X."/>
        </authorList>
    </citation>
    <scope>NUCLEOTIDE SEQUENCE</scope>
    <source>
        <strain>Henan</strain>
    </source>
</reference>
<feature type="transmembrane region" description="Helical" evidence="2">
    <location>
        <begin position="830"/>
        <end position="850"/>
    </location>
</feature>
<dbReference type="PANTHER" id="PTHR11022:SF41">
    <property type="entry name" value="PEPTIDOGLYCAN-RECOGNITION PROTEIN LC-RELATED"/>
    <property type="match status" value="1"/>
</dbReference>